<comment type="caution">
    <text evidence="1">The sequence shown here is derived from an EMBL/GenBank/DDBJ whole genome shotgun (WGS) entry which is preliminary data.</text>
</comment>
<reference evidence="1" key="1">
    <citation type="submission" date="2021-02" db="EMBL/GenBank/DDBJ databases">
        <authorList>
            <person name="Nowell W R."/>
        </authorList>
    </citation>
    <scope>NUCLEOTIDE SEQUENCE</scope>
</reference>
<organism evidence="1 2">
    <name type="scientific">Rotaria socialis</name>
    <dbReference type="NCBI Taxonomy" id="392032"/>
    <lineage>
        <taxon>Eukaryota</taxon>
        <taxon>Metazoa</taxon>
        <taxon>Spiralia</taxon>
        <taxon>Gnathifera</taxon>
        <taxon>Rotifera</taxon>
        <taxon>Eurotatoria</taxon>
        <taxon>Bdelloidea</taxon>
        <taxon>Philodinida</taxon>
        <taxon>Philodinidae</taxon>
        <taxon>Rotaria</taxon>
    </lineage>
</organism>
<dbReference type="AlphaFoldDB" id="A0A821AN39"/>
<proteinExistence type="predicted"/>
<protein>
    <submittedName>
        <fullName evidence="1">Uncharacterized protein</fullName>
    </submittedName>
</protein>
<feature type="non-terminal residue" evidence="1">
    <location>
        <position position="17"/>
    </location>
</feature>
<dbReference type="EMBL" id="CAJOBP010014964">
    <property type="protein sequence ID" value="CAF4579331.1"/>
    <property type="molecule type" value="Genomic_DNA"/>
</dbReference>
<accession>A0A821AN39</accession>
<keyword evidence="2" id="KW-1185">Reference proteome</keyword>
<sequence>MISNPQSALPSSTNNPP</sequence>
<evidence type="ECO:0000313" key="1">
    <source>
        <dbReference type="EMBL" id="CAF4579331.1"/>
    </source>
</evidence>
<evidence type="ECO:0000313" key="2">
    <source>
        <dbReference type="Proteomes" id="UP000663873"/>
    </source>
</evidence>
<gene>
    <name evidence="1" type="ORF">UJA718_LOCUS30584</name>
</gene>
<dbReference type="Proteomes" id="UP000663873">
    <property type="component" value="Unassembled WGS sequence"/>
</dbReference>
<name>A0A821AN39_9BILA</name>